<comment type="caution">
    <text evidence="3">The sequence shown here is derived from an EMBL/GenBank/DDBJ whole genome shotgun (WGS) entry which is preliminary data.</text>
</comment>
<proteinExistence type="predicted"/>
<dbReference type="SUPFAM" id="SSF55347">
    <property type="entry name" value="Glyceraldehyde-3-phosphate dehydrogenase-like, C-terminal domain"/>
    <property type="match status" value="1"/>
</dbReference>
<dbReference type="Pfam" id="PF22725">
    <property type="entry name" value="GFO_IDH_MocA_C3"/>
    <property type="match status" value="1"/>
</dbReference>
<dbReference type="InterPro" id="IPR000683">
    <property type="entry name" value="Gfo/Idh/MocA-like_OxRdtase_N"/>
</dbReference>
<evidence type="ECO:0000259" key="2">
    <source>
        <dbReference type="Pfam" id="PF22725"/>
    </source>
</evidence>
<dbReference type="Proteomes" id="UP000248975">
    <property type="component" value="Unassembled WGS sequence"/>
</dbReference>
<sequence>MTAKIGVVGVGWWATVNHIPTIQAGTDAEVVALCDLDAERLRIAGDQFGIAGRYTDLAEMLAKERLDGLMVSTPHVAHTAPAIAGLKAGCHVLVEKPMATSAADGRAIAAAAKAAGKEVLVPTGMNFTPFSIRAAEIVRKGRIGTVRHAICQMGSALEDLFAGEPMIETKDHLFRPPASTWADPARAGGYAWGQMSHSLAWLFYVTDLQLEQLFCFDGKSKTGVDFYDAAAARATNGATVSLSGAATVPKHRGMHMDIRIYGTEGMIAFDCEAGRARLELRRLDGKDEVIELAEGEGEYDGTLPVRVFAALCAGKPVVNASNAENGARVTETLDAIYRSAKSGKLEQIGAAV</sequence>
<dbReference type="PANTHER" id="PTHR43377:SF1">
    <property type="entry name" value="BILIVERDIN REDUCTASE A"/>
    <property type="match status" value="1"/>
</dbReference>
<dbReference type="PANTHER" id="PTHR43377">
    <property type="entry name" value="BILIVERDIN REDUCTASE A"/>
    <property type="match status" value="1"/>
</dbReference>
<protein>
    <submittedName>
        <fullName evidence="3">Oxidoreductase</fullName>
    </submittedName>
</protein>
<dbReference type="GO" id="GO:0000166">
    <property type="term" value="F:nucleotide binding"/>
    <property type="evidence" value="ECO:0007669"/>
    <property type="project" value="InterPro"/>
</dbReference>
<evidence type="ECO:0000259" key="1">
    <source>
        <dbReference type="Pfam" id="PF01408"/>
    </source>
</evidence>
<gene>
    <name evidence="3" type="ORF">DI533_09665</name>
</gene>
<dbReference type="InterPro" id="IPR055170">
    <property type="entry name" value="GFO_IDH_MocA-like_dom"/>
</dbReference>
<evidence type="ECO:0000313" key="3">
    <source>
        <dbReference type="EMBL" id="PZR00773.1"/>
    </source>
</evidence>
<dbReference type="Pfam" id="PF01408">
    <property type="entry name" value="GFO_IDH_MocA"/>
    <property type="match status" value="1"/>
</dbReference>
<evidence type="ECO:0000313" key="4">
    <source>
        <dbReference type="Proteomes" id="UP000248975"/>
    </source>
</evidence>
<organism evidence="3 4">
    <name type="scientific">Cereibacter sphaeroides</name>
    <name type="common">Rhodobacter sphaeroides</name>
    <dbReference type="NCBI Taxonomy" id="1063"/>
    <lineage>
        <taxon>Bacteria</taxon>
        <taxon>Pseudomonadati</taxon>
        <taxon>Pseudomonadota</taxon>
        <taxon>Alphaproteobacteria</taxon>
        <taxon>Rhodobacterales</taxon>
        <taxon>Paracoccaceae</taxon>
        <taxon>Cereibacter</taxon>
    </lineage>
</organism>
<feature type="domain" description="Gfo/Idh/MocA-like oxidoreductase N-terminal" evidence="1">
    <location>
        <begin position="4"/>
        <end position="121"/>
    </location>
</feature>
<dbReference type="InterPro" id="IPR051450">
    <property type="entry name" value="Gfo/Idh/MocA_Oxidoreductases"/>
</dbReference>
<dbReference type="AlphaFoldDB" id="A0A2W5SIY4"/>
<reference evidence="3 4" key="1">
    <citation type="submission" date="2017-08" db="EMBL/GenBank/DDBJ databases">
        <title>Infants hospitalized years apart are colonized by the same room-sourced microbial strains.</title>
        <authorList>
            <person name="Brooks B."/>
            <person name="Olm M.R."/>
            <person name="Firek B.A."/>
            <person name="Baker R."/>
            <person name="Thomas B.C."/>
            <person name="Morowitz M.J."/>
            <person name="Banfield J.F."/>
        </authorList>
    </citation>
    <scope>NUCLEOTIDE SEQUENCE [LARGE SCALE GENOMIC DNA]</scope>
    <source>
        <strain evidence="3">S2_003_000_R2_11</strain>
    </source>
</reference>
<dbReference type="SUPFAM" id="SSF51735">
    <property type="entry name" value="NAD(P)-binding Rossmann-fold domains"/>
    <property type="match status" value="1"/>
</dbReference>
<dbReference type="EMBL" id="QFQS01000001">
    <property type="protein sequence ID" value="PZR00773.1"/>
    <property type="molecule type" value="Genomic_DNA"/>
</dbReference>
<dbReference type="Gene3D" id="3.30.360.10">
    <property type="entry name" value="Dihydrodipicolinate Reductase, domain 2"/>
    <property type="match status" value="1"/>
</dbReference>
<dbReference type="InterPro" id="IPR036291">
    <property type="entry name" value="NAD(P)-bd_dom_sf"/>
</dbReference>
<accession>A0A2W5SIY4</accession>
<feature type="domain" description="GFO/IDH/MocA-like oxidoreductase" evidence="2">
    <location>
        <begin position="133"/>
        <end position="267"/>
    </location>
</feature>
<dbReference type="Gene3D" id="3.40.50.720">
    <property type="entry name" value="NAD(P)-binding Rossmann-like Domain"/>
    <property type="match status" value="1"/>
</dbReference>
<name>A0A2W5SIY4_CERSP</name>